<dbReference type="EMBL" id="BAAAZI010000004">
    <property type="protein sequence ID" value="GAA4132604.1"/>
    <property type="molecule type" value="Genomic_DNA"/>
</dbReference>
<protein>
    <recommendedName>
        <fullName evidence="4">Peptidyl-prolyl cis-trans isomerase</fullName>
        <ecNumber evidence="4">5.2.1.8</ecNumber>
    </recommendedName>
</protein>
<feature type="domain" description="PPIase FKBP-type" evidence="5">
    <location>
        <begin position="73"/>
        <end position="181"/>
    </location>
</feature>
<dbReference type="InterPro" id="IPR046357">
    <property type="entry name" value="PPIase_dom_sf"/>
</dbReference>
<evidence type="ECO:0000313" key="7">
    <source>
        <dbReference type="Proteomes" id="UP001500101"/>
    </source>
</evidence>
<organism evidence="6 7">
    <name type="scientific">Sphingobacterium kyonggiense</name>
    <dbReference type="NCBI Taxonomy" id="714075"/>
    <lineage>
        <taxon>Bacteria</taxon>
        <taxon>Pseudomonadati</taxon>
        <taxon>Bacteroidota</taxon>
        <taxon>Sphingobacteriia</taxon>
        <taxon>Sphingobacteriales</taxon>
        <taxon>Sphingobacteriaceae</taxon>
        <taxon>Sphingobacterium</taxon>
    </lineage>
</organism>
<dbReference type="SUPFAM" id="SSF54534">
    <property type="entry name" value="FKBP-like"/>
    <property type="match status" value="1"/>
</dbReference>
<reference evidence="7" key="1">
    <citation type="journal article" date="2019" name="Int. J. Syst. Evol. Microbiol.">
        <title>The Global Catalogue of Microorganisms (GCM) 10K type strain sequencing project: providing services to taxonomists for standard genome sequencing and annotation.</title>
        <authorList>
            <consortium name="The Broad Institute Genomics Platform"/>
            <consortium name="The Broad Institute Genome Sequencing Center for Infectious Disease"/>
            <person name="Wu L."/>
            <person name="Ma J."/>
        </authorList>
    </citation>
    <scope>NUCLEOTIDE SEQUENCE [LARGE SCALE GENOMIC DNA]</scope>
    <source>
        <strain evidence="7">JCM 16704</strain>
    </source>
</reference>
<dbReference type="PROSITE" id="PS50059">
    <property type="entry name" value="FKBP_PPIASE"/>
    <property type="match status" value="1"/>
</dbReference>
<keyword evidence="7" id="KW-1185">Reference proteome</keyword>
<name>A0ABP7Y8Z9_9SPHI</name>
<sequence>MKNDIVDNSKDREKEQARIDSTFDAQEEMLETYAKTHFTNPKFNEKSGIWYEILAEPTDISYQYVISNGGFVTPTVELMYTGKLMNGTIFDASPEKVTWKINYGNLIPAFPYSFFPETVVMGGETYYTGLVKDGLKKGHKIRFIAPSPLCYDNVPQYDKDKNLKIPKDSPLDFTIEVFSIK</sequence>
<dbReference type="InterPro" id="IPR001179">
    <property type="entry name" value="PPIase_FKBP_dom"/>
</dbReference>
<evidence type="ECO:0000256" key="2">
    <source>
        <dbReference type="ARBA" id="ARBA00023110"/>
    </source>
</evidence>
<evidence type="ECO:0000313" key="6">
    <source>
        <dbReference type="EMBL" id="GAA4132604.1"/>
    </source>
</evidence>
<evidence type="ECO:0000256" key="1">
    <source>
        <dbReference type="ARBA" id="ARBA00000971"/>
    </source>
</evidence>
<gene>
    <name evidence="6" type="ORF">GCM10022216_03870</name>
</gene>
<dbReference type="Gene3D" id="3.10.50.40">
    <property type="match status" value="1"/>
</dbReference>
<dbReference type="EC" id="5.2.1.8" evidence="4"/>
<proteinExistence type="inferred from homology"/>
<keyword evidence="3 4" id="KW-0413">Isomerase</keyword>
<dbReference type="Pfam" id="PF00254">
    <property type="entry name" value="FKBP_C"/>
    <property type="match status" value="1"/>
</dbReference>
<evidence type="ECO:0000256" key="4">
    <source>
        <dbReference type="RuleBase" id="RU003915"/>
    </source>
</evidence>
<comment type="catalytic activity">
    <reaction evidence="1 3 4">
        <text>[protein]-peptidylproline (omega=180) = [protein]-peptidylproline (omega=0)</text>
        <dbReference type="Rhea" id="RHEA:16237"/>
        <dbReference type="Rhea" id="RHEA-COMP:10747"/>
        <dbReference type="Rhea" id="RHEA-COMP:10748"/>
        <dbReference type="ChEBI" id="CHEBI:83833"/>
        <dbReference type="ChEBI" id="CHEBI:83834"/>
        <dbReference type="EC" id="5.2.1.8"/>
    </reaction>
</comment>
<comment type="caution">
    <text evidence="6">The sequence shown here is derived from an EMBL/GenBank/DDBJ whole genome shotgun (WGS) entry which is preliminary data.</text>
</comment>
<evidence type="ECO:0000259" key="5">
    <source>
        <dbReference type="PROSITE" id="PS50059"/>
    </source>
</evidence>
<keyword evidence="2 3" id="KW-0697">Rotamase</keyword>
<comment type="similarity">
    <text evidence="4">Belongs to the FKBP-type PPIase family.</text>
</comment>
<accession>A0ABP7Y8Z9</accession>
<evidence type="ECO:0000256" key="3">
    <source>
        <dbReference type="PROSITE-ProRule" id="PRU00277"/>
    </source>
</evidence>
<dbReference type="Proteomes" id="UP001500101">
    <property type="component" value="Unassembled WGS sequence"/>
</dbReference>